<keyword evidence="2" id="KW-1185">Reference proteome</keyword>
<dbReference type="AlphaFoldDB" id="A6WVD6"/>
<name>A6WVD6_BRUA4</name>
<dbReference type="STRING" id="439375.Oant_0209"/>
<accession>A6WVD6</accession>
<dbReference type="EMBL" id="CP000758">
    <property type="protein sequence ID" value="ABS12940.1"/>
    <property type="molecule type" value="Genomic_DNA"/>
</dbReference>
<gene>
    <name evidence="1" type="ordered locus">Oant_0209</name>
</gene>
<organism evidence="1 2">
    <name type="scientific">Brucella anthropi (strain ATCC 49188 / DSM 6882 / CCUG 24695 / JCM 21032 / LMG 3331 / NBRC 15819 / NCTC 12168 / Alc 37)</name>
    <name type="common">Ochrobactrum anthropi</name>
    <dbReference type="NCBI Taxonomy" id="439375"/>
    <lineage>
        <taxon>Bacteria</taxon>
        <taxon>Pseudomonadati</taxon>
        <taxon>Pseudomonadota</taxon>
        <taxon>Alphaproteobacteria</taxon>
        <taxon>Hyphomicrobiales</taxon>
        <taxon>Brucellaceae</taxon>
        <taxon>Brucella/Ochrobactrum group</taxon>
        <taxon>Brucella</taxon>
    </lineage>
</organism>
<proteinExistence type="predicted"/>
<dbReference type="HOGENOM" id="CLU_2024345_0_0_5"/>
<dbReference type="PATRIC" id="fig|439375.7.peg.221"/>
<dbReference type="KEGG" id="oan:Oant_0209"/>
<evidence type="ECO:0000313" key="1">
    <source>
        <dbReference type="EMBL" id="ABS12940.1"/>
    </source>
</evidence>
<protein>
    <submittedName>
        <fullName evidence="1">Uncharacterized protein</fullName>
    </submittedName>
</protein>
<sequence length="122" mass="13348">MAETKYTKGPWDWETPLGDDCYSIVQAGLKSYEWQFIAHVHVGIPAEGMMPRQEALANARLIAAAPELYEAANVALSRLQLTGGKDGEYLGNHEKKMIEVLSKALAKARGETHPSGGDRHGE</sequence>
<dbReference type="Proteomes" id="UP000002301">
    <property type="component" value="Chromosome 1"/>
</dbReference>
<reference evidence="1 2" key="1">
    <citation type="journal article" date="2011" name="J. Bacteriol.">
        <title>Genome of Ochrobactrum anthropi ATCC 49188 T, a versatile opportunistic pathogen and symbiont of several eukaryotic hosts.</title>
        <authorList>
            <person name="Chain P.S."/>
            <person name="Lang D.M."/>
            <person name="Comerci D.J."/>
            <person name="Malfatti S.A."/>
            <person name="Vergez L.M."/>
            <person name="Shin M."/>
            <person name="Ugalde R.A."/>
            <person name="Garcia E."/>
            <person name="Tolmasky M.E."/>
        </authorList>
    </citation>
    <scope>NUCLEOTIDE SEQUENCE [LARGE SCALE GENOMIC DNA]</scope>
    <source>
        <strain evidence="2">ATCC 49188 / DSM 6882 / CCUG 24695 / JCM 21032 / LMG 3331 / NBRC 15819 / NCTC 12168 / Alc 37</strain>
    </source>
</reference>
<dbReference type="RefSeq" id="WP_011982399.1">
    <property type="nucleotide sequence ID" value="NC_009667.1"/>
</dbReference>
<evidence type="ECO:0000313" key="2">
    <source>
        <dbReference type="Proteomes" id="UP000002301"/>
    </source>
</evidence>